<dbReference type="InterPro" id="IPR050300">
    <property type="entry name" value="GDXG_lipolytic_enzyme"/>
</dbReference>
<dbReference type="PANTHER" id="PTHR48081">
    <property type="entry name" value="AB HYDROLASE SUPERFAMILY PROTEIN C4A8.06C"/>
    <property type="match status" value="1"/>
</dbReference>
<dbReference type="InterPro" id="IPR013094">
    <property type="entry name" value="AB_hydrolase_3"/>
</dbReference>
<evidence type="ECO:0000313" key="6">
    <source>
        <dbReference type="Proteomes" id="UP000183685"/>
    </source>
</evidence>
<evidence type="ECO:0000259" key="4">
    <source>
        <dbReference type="Pfam" id="PF07859"/>
    </source>
</evidence>
<organism evidence="5 6">
    <name type="scientific">Kordiimonas lacus</name>
    <dbReference type="NCBI Taxonomy" id="637679"/>
    <lineage>
        <taxon>Bacteria</taxon>
        <taxon>Pseudomonadati</taxon>
        <taxon>Pseudomonadota</taxon>
        <taxon>Alphaproteobacteria</taxon>
        <taxon>Kordiimonadales</taxon>
        <taxon>Kordiimonadaceae</taxon>
        <taxon>Kordiimonas</taxon>
    </lineage>
</organism>
<feature type="domain" description="Alpha/beta hydrolase fold-3" evidence="4">
    <location>
        <begin position="77"/>
        <end position="278"/>
    </location>
</feature>
<dbReference type="PROSITE" id="PS01174">
    <property type="entry name" value="LIPASE_GDXG_SER"/>
    <property type="match status" value="1"/>
</dbReference>
<dbReference type="EMBL" id="FNAK01000005">
    <property type="protein sequence ID" value="SDE24687.1"/>
    <property type="molecule type" value="Genomic_DNA"/>
</dbReference>
<dbReference type="OrthoDB" id="9806180at2"/>
<dbReference type="AlphaFoldDB" id="A0A1G7BCP0"/>
<dbReference type="STRING" id="637679.GCA_001550055_03620"/>
<evidence type="ECO:0000256" key="1">
    <source>
        <dbReference type="ARBA" id="ARBA00010515"/>
    </source>
</evidence>
<proteinExistence type="inferred from homology"/>
<dbReference type="Proteomes" id="UP000183685">
    <property type="component" value="Unassembled WGS sequence"/>
</dbReference>
<evidence type="ECO:0000256" key="2">
    <source>
        <dbReference type="ARBA" id="ARBA00022801"/>
    </source>
</evidence>
<dbReference type="GO" id="GO:0004806">
    <property type="term" value="F:triacylglycerol lipase activity"/>
    <property type="evidence" value="ECO:0007669"/>
    <property type="project" value="TreeGrafter"/>
</dbReference>
<dbReference type="RefSeq" id="WP_068307575.1">
    <property type="nucleotide sequence ID" value="NZ_FNAK01000005.1"/>
</dbReference>
<dbReference type="Pfam" id="PF07859">
    <property type="entry name" value="Abhydrolase_3"/>
    <property type="match status" value="1"/>
</dbReference>
<keyword evidence="6" id="KW-1185">Reference proteome</keyword>
<dbReference type="InterPro" id="IPR033140">
    <property type="entry name" value="Lipase_GDXG_put_SER_AS"/>
</dbReference>
<keyword evidence="2" id="KW-0378">Hydrolase</keyword>
<evidence type="ECO:0000256" key="3">
    <source>
        <dbReference type="PROSITE-ProRule" id="PRU10038"/>
    </source>
</evidence>
<evidence type="ECO:0000313" key="5">
    <source>
        <dbReference type="EMBL" id="SDE24687.1"/>
    </source>
</evidence>
<accession>A0A1G7BCP0</accession>
<dbReference type="Gene3D" id="3.40.50.1820">
    <property type="entry name" value="alpha/beta hydrolase"/>
    <property type="match status" value="1"/>
</dbReference>
<comment type="similarity">
    <text evidence="1">Belongs to the 'GDXG' lipolytic enzyme family.</text>
</comment>
<sequence length="303" mass="33072">MSIRAWLVRRKIRAVFRPKELEAAPQQARLKHFEVALKAMESKMPDAPSDATVEAVDTGTVRGEWISVPGARGDRILMFSHGGGYVWGGPKHYRDLGARLSRAMKARVFLLDYRLAPAHRCPSAIEDALAAYDYIQAENPGVPITMAGDSAGGGLTLATAHAIRDSERTMPVALALISPWLDVTGSGESVRTNRDKEVMLDADGIQIAGQVYSGELSPDDPRPSPLFGDQAGLPPTLVQVGSEEILLSDSTRFHKKAQDAGCSVHLDVWPKMHHVWHMQAGLVPEGKRAIAEMAAFFEHHWGN</sequence>
<dbReference type="SUPFAM" id="SSF53474">
    <property type="entry name" value="alpha/beta-Hydrolases"/>
    <property type="match status" value="1"/>
</dbReference>
<name>A0A1G7BCP0_9PROT</name>
<protein>
    <submittedName>
        <fullName evidence="5">Acetyl esterase/lipase</fullName>
    </submittedName>
</protein>
<feature type="active site" evidence="3">
    <location>
        <position position="150"/>
    </location>
</feature>
<reference evidence="5 6" key="1">
    <citation type="submission" date="2016-10" db="EMBL/GenBank/DDBJ databases">
        <authorList>
            <person name="de Groot N.N."/>
        </authorList>
    </citation>
    <scope>NUCLEOTIDE SEQUENCE [LARGE SCALE GENOMIC DNA]</scope>
    <source>
        <strain evidence="5 6">CGMCC 1.9109</strain>
    </source>
</reference>
<gene>
    <name evidence="5" type="ORF">SAMN04488071_2455</name>
</gene>
<dbReference type="PANTHER" id="PTHR48081:SF30">
    <property type="entry name" value="ACETYL-HYDROLASE LIPR-RELATED"/>
    <property type="match status" value="1"/>
</dbReference>
<dbReference type="InterPro" id="IPR029058">
    <property type="entry name" value="AB_hydrolase_fold"/>
</dbReference>